<sequence>MASPWGMPPFASPTPEDEPAEGAPSDADAAAWPKGRRPYSSPTAPPEQESPRRRPRRTVDRPDKLVASGPPRPHPRRAEPAGRPPQAEPAVDRPFPPHAEPAAERPPQPRAEPAEDRPPAPEAAVGEAQEPTAGEAQGRAAGEAPGGVAGEARREYGEAQGEAREPVAERDRPTAPHPRPPGVRTGPPPSRAQPYRRPEPQEPPAPVTDVPEDGVGGPPIPVRSEIRAEPERVPGERPERGHDDQHGPDRAPDGWQAEARTGEPREEWAGEHAGAGIGEPGDERTGGQGEEPVRRVGRPPGGRPTRPDLLVASGPAGPAGSAGRHHRGPAPSAIRRSSPVRRRRRLGPAVIVLTLALTVAAGVAAYRWWNSTGTGLRLAAGDGRSGDELFVVPAAGDGSNQKLNDLAAVGASVVAVGSDTTSPLPRPLFLFSPDSGATWQLANVTGGTTTTVQRVVGANGRWLAFGQDGVGDERGLWTSTDGFTWAAVEQSGLQVFRKGDLIHDIARTTSGFVAVGRTVLQDGTPGPVAWHSPDGRAWTRVDSKDIGTPDKVREFRTVVAREDQVVVLAQPAQGGGSVVMRSTDGGRTWVRTATQLPNIAPRQGTLAVLPTRFVLVPTKDRDPAGDVHVYCSPTGAEWAKCGTIGGLGAQSTGVNAVVTHTAGLAAVSQSGLDRYTVYTSTDARTWTKRADLGSMPGATVRGLTLSDSGTLVAGGDQAAADVDNQLVLMTAKEGQPPGKVRLADIKGLTRVARETARVAAADGRFVAVGSASGDAGIWTSTDAVGWKSITLAAPRQQELADLAHGRKGWLAVGTTMPDASSTEPLLVGSTDGRAWKRIDGPSRAEGQPYLDMRAVAAGQKGYLIAGEDRAASGTASAALWYTTDLRKFTRVEKLPRGGAGVRIHDVAAGQGSYVAVGGSGGAERESGVVWTSADGLTWKAGERLMPPSATSAGLRQVAWYGERIVAMGTAQVSGARRAFAAVSDDEGASWHYSWLPAEQAAAVHDLAAAVQGLVAVGWHGTPGSGDSAAWTSEDGLSWNRQDLTKDRLGGEGLQWLGAVTVTGADVVALGRSTTYNSDHLILWTSTLSSDR</sequence>
<name>A0ABR9KMN6_9ACTN</name>
<protein>
    <recommendedName>
        <fullName evidence="4">Exo-alpha-sialidase</fullName>
    </recommendedName>
</protein>
<evidence type="ECO:0000313" key="2">
    <source>
        <dbReference type="EMBL" id="MBE1563282.1"/>
    </source>
</evidence>
<feature type="compositionally biased region" description="Basic and acidic residues" evidence="1">
    <location>
        <begin position="49"/>
        <end position="64"/>
    </location>
</feature>
<dbReference type="SUPFAM" id="SSF110296">
    <property type="entry name" value="Oligoxyloglucan reducing end-specific cellobiohydrolase"/>
    <property type="match status" value="2"/>
</dbReference>
<feature type="compositionally biased region" description="Basic and acidic residues" evidence="1">
    <location>
        <begin position="260"/>
        <end position="270"/>
    </location>
</feature>
<keyword evidence="3" id="KW-1185">Reference proteome</keyword>
<dbReference type="InterPro" id="IPR015943">
    <property type="entry name" value="WD40/YVTN_repeat-like_dom_sf"/>
</dbReference>
<proteinExistence type="predicted"/>
<feature type="compositionally biased region" description="Pro residues" evidence="1">
    <location>
        <begin position="175"/>
        <end position="191"/>
    </location>
</feature>
<feature type="compositionally biased region" description="Basic and acidic residues" evidence="1">
    <location>
        <begin position="224"/>
        <end position="252"/>
    </location>
</feature>
<comment type="caution">
    <text evidence="2">The sequence shown here is derived from an EMBL/GenBank/DDBJ whole genome shotgun (WGS) entry which is preliminary data.</text>
</comment>
<feature type="compositionally biased region" description="Low complexity" evidence="1">
    <location>
        <begin position="312"/>
        <end position="322"/>
    </location>
</feature>
<evidence type="ECO:0000256" key="1">
    <source>
        <dbReference type="SAM" id="MobiDB-lite"/>
    </source>
</evidence>
<feature type="compositionally biased region" description="Low complexity" evidence="1">
    <location>
        <begin position="21"/>
        <end position="31"/>
    </location>
</feature>
<dbReference type="Proteomes" id="UP000661607">
    <property type="component" value="Unassembled WGS sequence"/>
</dbReference>
<gene>
    <name evidence="2" type="ORF">H4W81_006061</name>
</gene>
<accession>A0ABR9KMN6</accession>
<dbReference type="EMBL" id="JADBEF010000001">
    <property type="protein sequence ID" value="MBE1563282.1"/>
    <property type="molecule type" value="Genomic_DNA"/>
</dbReference>
<feature type="compositionally biased region" description="Basic and acidic residues" evidence="1">
    <location>
        <begin position="151"/>
        <end position="174"/>
    </location>
</feature>
<evidence type="ECO:0008006" key="4">
    <source>
        <dbReference type="Google" id="ProtNLM"/>
    </source>
</evidence>
<organism evidence="2 3">
    <name type="scientific">Nonomuraea africana</name>
    <dbReference type="NCBI Taxonomy" id="46171"/>
    <lineage>
        <taxon>Bacteria</taxon>
        <taxon>Bacillati</taxon>
        <taxon>Actinomycetota</taxon>
        <taxon>Actinomycetes</taxon>
        <taxon>Streptosporangiales</taxon>
        <taxon>Streptosporangiaceae</taxon>
        <taxon>Nonomuraea</taxon>
    </lineage>
</organism>
<feature type="compositionally biased region" description="Pro residues" evidence="1">
    <location>
        <begin position="1"/>
        <end position="12"/>
    </location>
</feature>
<dbReference type="Gene3D" id="2.130.10.10">
    <property type="entry name" value="YVTN repeat-like/Quinoprotein amine dehydrogenase"/>
    <property type="match status" value="1"/>
</dbReference>
<evidence type="ECO:0000313" key="3">
    <source>
        <dbReference type="Proteomes" id="UP000661607"/>
    </source>
</evidence>
<feature type="compositionally biased region" description="Pro residues" evidence="1">
    <location>
        <begin position="94"/>
        <end position="110"/>
    </location>
</feature>
<feature type="compositionally biased region" description="Low complexity" evidence="1">
    <location>
        <begin position="133"/>
        <end position="143"/>
    </location>
</feature>
<feature type="region of interest" description="Disordered" evidence="1">
    <location>
        <begin position="1"/>
        <end position="341"/>
    </location>
</feature>
<dbReference type="RefSeq" id="WP_344820788.1">
    <property type="nucleotide sequence ID" value="NZ_BAAASY010000006.1"/>
</dbReference>
<reference evidence="2 3" key="1">
    <citation type="submission" date="2020-10" db="EMBL/GenBank/DDBJ databases">
        <title>Sequencing the genomes of 1000 actinobacteria strains.</title>
        <authorList>
            <person name="Klenk H.-P."/>
        </authorList>
    </citation>
    <scope>NUCLEOTIDE SEQUENCE [LARGE SCALE GENOMIC DNA]</scope>
    <source>
        <strain evidence="2 3">DSM 43748</strain>
    </source>
</reference>